<evidence type="ECO:0008006" key="3">
    <source>
        <dbReference type="Google" id="ProtNLM"/>
    </source>
</evidence>
<dbReference type="AlphaFoldDB" id="A0A3S3RPZ9"/>
<proteinExistence type="predicted"/>
<dbReference type="InterPro" id="IPR011006">
    <property type="entry name" value="CheY-like_superfamily"/>
</dbReference>
<accession>A0A3S3RPZ9</accession>
<evidence type="ECO:0000313" key="1">
    <source>
        <dbReference type="EMBL" id="RWX45086.1"/>
    </source>
</evidence>
<sequence>MTMNDNDKVIRILIVEDEAIIGMELQVRLVRQGYEVPFVVDTGIKQLTRPESCNRI</sequence>
<dbReference type="EMBL" id="MTKO01000083">
    <property type="protein sequence ID" value="RWX45086.1"/>
    <property type="molecule type" value="Genomic_DNA"/>
</dbReference>
<reference evidence="1 2" key="1">
    <citation type="submission" date="2017-01" db="EMBL/GenBank/DDBJ databases">
        <title>The cable genome- insights into the physiology and evolution of filamentous bacteria capable of sulfide oxidation via long distance electron transfer.</title>
        <authorList>
            <person name="Schreiber L."/>
            <person name="Bjerg J.T."/>
            <person name="Boggild A."/>
            <person name="Van De Vossenberg J."/>
            <person name="Meysman F."/>
            <person name="Nielsen L.P."/>
            <person name="Schramm A."/>
            <person name="Kjeldsen K.U."/>
        </authorList>
    </citation>
    <scope>NUCLEOTIDE SEQUENCE [LARGE SCALE GENOMIC DNA]</scope>
    <source>
        <strain evidence="1">MCF</strain>
    </source>
</reference>
<protein>
    <recommendedName>
        <fullName evidence="3">Response regulatory domain-containing protein</fullName>
    </recommendedName>
</protein>
<organism evidence="1 2">
    <name type="scientific">Candidatus Electrothrix aarhusensis</name>
    <dbReference type="NCBI Taxonomy" id="1859131"/>
    <lineage>
        <taxon>Bacteria</taxon>
        <taxon>Pseudomonadati</taxon>
        <taxon>Thermodesulfobacteriota</taxon>
        <taxon>Desulfobulbia</taxon>
        <taxon>Desulfobulbales</taxon>
        <taxon>Desulfobulbaceae</taxon>
        <taxon>Candidatus Electrothrix</taxon>
    </lineage>
</organism>
<comment type="caution">
    <text evidence="1">The sequence shown here is derived from an EMBL/GenBank/DDBJ whole genome shotgun (WGS) entry which is preliminary data.</text>
</comment>
<dbReference type="Gene3D" id="3.40.50.2300">
    <property type="match status" value="1"/>
</dbReference>
<keyword evidence="2" id="KW-1185">Reference proteome</keyword>
<dbReference type="SUPFAM" id="SSF52172">
    <property type="entry name" value="CheY-like"/>
    <property type="match status" value="1"/>
</dbReference>
<name>A0A3S3RPZ9_9BACT</name>
<evidence type="ECO:0000313" key="2">
    <source>
        <dbReference type="Proteomes" id="UP000287853"/>
    </source>
</evidence>
<gene>
    <name evidence="1" type="ORF">H206_02817</name>
</gene>
<dbReference type="Proteomes" id="UP000287853">
    <property type="component" value="Unassembled WGS sequence"/>
</dbReference>